<dbReference type="Proteomes" id="UP000032430">
    <property type="component" value="Chromosome I"/>
</dbReference>
<name>A0A098G0R7_9GAMM</name>
<dbReference type="STRING" id="1212491.LFA_0075"/>
<dbReference type="Pfam" id="PF10027">
    <property type="entry name" value="DUF2269"/>
    <property type="match status" value="1"/>
</dbReference>
<gene>
    <name evidence="2" type="ORF">LFA_0075</name>
</gene>
<organism evidence="2 3">
    <name type="scientific">Legionella fallonii LLAP-10</name>
    <dbReference type="NCBI Taxonomy" id="1212491"/>
    <lineage>
        <taxon>Bacteria</taxon>
        <taxon>Pseudomonadati</taxon>
        <taxon>Pseudomonadota</taxon>
        <taxon>Gammaproteobacteria</taxon>
        <taxon>Legionellales</taxon>
        <taxon>Legionellaceae</taxon>
        <taxon>Legionella</taxon>
    </lineage>
</organism>
<keyword evidence="1" id="KW-0812">Transmembrane</keyword>
<dbReference type="HOGENOM" id="CLU_127159_0_1_6"/>
<sequence>MILSQHYLLLKTLHICGVVIFLGNIVVTAFWKVFADLSHDWRIVAFSQRLVTYTDICFTFLGIVLIAITGMLLASNYGNYWHVYWIFWGLSLFIASGVIWVVILIPLQIKLHFMANRFQESAAIPHQYWIYEGLWAIFGTIATILPFITLYFMVFKPS</sequence>
<feature type="transmembrane region" description="Helical" evidence="1">
    <location>
        <begin position="12"/>
        <end position="35"/>
    </location>
</feature>
<dbReference type="RefSeq" id="WP_045094424.1">
    <property type="nucleotide sequence ID" value="NZ_LN614827.1"/>
</dbReference>
<protein>
    <submittedName>
        <fullName evidence="2">Putative membrane protein</fullName>
    </submittedName>
</protein>
<proteinExistence type="predicted"/>
<dbReference type="AlphaFoldDB" id="A0A098G0R7"/>
<feature type="transmembrane region" description="Helical" evidence="1">
    <location>
        <begin position="128"/>
        <end position="154"/>
    </location>
</feature>
<evidence type="ECO:0000256" key="1">
    <source>
        <dbReference type="SAM" id="Phobius"/>
    </source>
</evidence>
<dbReference type="OrthoDB" id="9786302at2"/>
<evidence type="ECO:0000313" key="2">
    <source>
        <dbReference type="EMBL" id="CEG55559.1"/>
    </source>
</evidence>
<feature type="transmembrane region" description="Helical" evidence="1">
    <location>
        <begin position="56"/>
        <end position="77"/>
    </location>
</feature>
<keyword evidence="1" id="KW-1133">Transmembrane helix</keyword>
<accession>A0A098G0R7</accession>
<feature type="transmembrane region" description="Helical" evidence="1">
    <location>
        <begin position="83"/>
        <end position="107"/>
    </location>
</feature>
<reference evidence="3" key="1">
    <citation type="submission" date="2014-09" db="EMBL/GenBank/DDBJ databases">
        <authorList>
            <person name="Gomez-Valero L."/>
        </authorList>
    </citation>
    <scope>NUCLEOTIDE SEQUENCE [LARGE SCALE GENOMIC DNA]</scope>
    <source>
        <strain evidence="3">ATCC700992</strain>
    </source>
</reference>
<dbReference type="EMBL" id="LN614827">
    <property type="protein sequence ID" value="CEG55559.1"/>
    <property type="molecule type" value="Genomic_DNA"/>
</dbReference>
<keyword evidence="1" id="KW-0472">Membrane</keyword>
<dbReference type="KEGG" id="lfa:LFA_0075"/>
<evidence type="ECO:0000313" key="3">
    <source>
        <dbReference type="Proteomes" id="UP000032430"/>
    </source>
</evidence>
<keyword evidence="3" id="KW-1185">Reference proteome</keyword>
<dbReference type="InterPro" id="IPR018729">
    <property type="entry name" value="DUF2269_transmembrane"/>
</dbReference>